<dbReference type="InterPro" id="IPR023393">
    <property type="entry name" value="START-like_dom_sf"/>
</dbReference>
<name>A0A0M6ZBX2_9HYPH</name>
<dbReference type="Gene3D" id="3.30.530.20">
    <property type="match status" value="1"/>
</dbReference>
<dbReference type="SUPFAM" id="SSF55961">
    <property type="entry name" value="Bet v1-like"/>
    <property type="match status" value="1"/>
</dbReference>
<dbReference type="AlphaFoldDB" id="A0A0M6ZBX2"/>
<dbReference type="OrthoDB" id="9806378at2"/>
<feature type="domain" description="Activator of Hsp90 ATPase homologue 1/2-like C-terminal" evidence="2">
    <location>
        <begin position="13"/>
        <end position="149"/>
    </location>
</feature>
<dbReference type="Proteomes" id="UP000049983">
    <property type="component" value="Unassembled WGS sequence"/>
</dbReference>
<dbReference type="CDD" id="cd08901">
    <property type="entry name" value="SRPBCC_CalC_Aha1-like_8"/>
    <property type="match status" value="1"/>
</dbReference>
<dbReference type="Pfam" id="PF08327">
    <property type="entry name" value="AHSA1"/>
    <property type="match status" value="1"/>
</dbReference>
<evidence type="ECO:0000313" key="4">
    <source>
        <dbReference type="Proteomes" id="UP000049983"/>
    </source>
</evidence>
<sequence length="160" mass="17554">MTLSFKIAGRIDRPVSEVFEAVVNPDTLSNYFTTGGSDGRLEPGVTVNWAFAEFPGSFPVKIDRVEKDSLIVLRWAAQESGEVSSTGEAPEPVGYDTTVTMTFEPLDGDRTLVTISEEGWRDNAGGLEASYGNCEGWTQMLCCLKAFVEHGINLRQGFYK</sequence>
<protein>
    <recommendedName>
        <fullName evidence="2">Activator of Hsp90 ATPase homologue 1/2-like C-terminal domain-containing protein</fullName>
    </recommendedName>
</protein>
<dbReference type="RefSeq" id="WP_055117996.1">
    <property type="nucleotide sequence ID" value="NZ_CXWA01000004.1"/>
</dbReference>
<proteinExistence type="inferred from homology"/>
<evidence type="ECO:0000256" key="1">
    <source>
        <dbReference type="ARBA" id="ARBA00006817"/>
    </source>
</evidence>
<dbReference type="STRING" id="311410.LA5095_03470"/>
<gene>
    <name evidence="3" type="ORF">LA5096_04752</name>
</gene>
<comment type="similarity">
    <text evidence="1">Belongs to the AHA1 family.</text>
</comment>
<keyword evidence="4" id="KW-1185">Reference proteome</keyword>
<dbReference type="EMBL" id="CXWC01000013">
    <property type="protein sequence ID" value="CTQ76451.1"/>
    <property type="molecule type" value="Genomic_DNA"/>
</dbReference>
<accession>A0A0M6ZBX2</accession>
<organism evidence="3 4">
    <name type="scientific">Roseibium album</name>
    <dbReference type="NCBI Taxonomy" id="311410"/>
    <lineage>
        <taxon>Bacteria</taxon>
        <taxon>Pseudomonadati</taxon>
        <taxon>Pseudomonadota</taxon>
        <taxon>Alphaproteobacteria</taxon>
        <taxon>Hyphomicrobiales</taxon>
        <taxon>Stappiaceae</taxon>
        <taxon>Roseibium</taxon>
    </lineage>
</organism>
<dbReference type="GeneID" id="97672033"/>
<dbReference type="InterPro" id="IPR013538">
    <property type="entry name" value="ASHA1/2-like_C"/>
</dbReference>
<reference evidence="4" key="1">
    <citation type="submission" date="2015-07" db="EMBL/GenBank/DDBJ databases">
        <authorList>
            <person name="Rodrigo-Torres Lidia"/>
            <person name="Arahal R.David."/>
        </authorList>
    </citation>
    <scope>NUCLEOTIDE SEQUENCE [LARGE SCALE GENOMIC DNA]</scope>
    <source>
        <strain evidence="4">CECT 5096</strain>
    </source>
</reference>
<evidence type="ECO:0000313" key="3">
    <source>
        <dbReference type="EMBL" id="CTQ76451.1"/>
    </source>
</evidence>
<evidence type="ECO:0000259" key="2">
    <source>
        <dbReference type="Pfam" id="PF08327"/>
    </source>
</evidence>